<gene>
    <name evidence="4" type="ORF">DGYR_LOCUS3115</name>
</gene>
<evidence type="ECO:0000256" key="2">
    <source>
        <dbReference type="SAM" id="MobiDB-lite"/>
    </source>
</evidence>
<dbReference type="InterPro" id="IPR036465">
    <property type="entry name" value="vWFA_dom_sf"/>
</dbReference>
<dbReference type="InterPro" id="IPR002999">
    <property type="entry name" value="Tudor"/>
</dbReference>
<dbReference type="InterPro" id="IPR032770">
    <property type="entry name" value="DUF4537"/>
</dbReference>
<dbReference type="OrthoDB" id="10021393at2759"/>
<feature type="region of interest" description="Disordered" evidence="2">
    <location>
        <begin position="394"/>
        <end position="420"/>
    </location>
</feature>
<dbReference type="PROSITE" id="PS50234">
    <property type="entry name" value="VWFA"/>
    <property type="match status" value="1"/>
</dbReference>
<dbReference type="PANTHER" id="PTHR46785">
    <property type="entry name" value="VON WILLEBRAND FACTOR A DOMAIN-CONTAINING PROTEIN 3B"/>
    <property type="match status" value="1"/>
</dbReference>
<protein>
    <submittedName>
        <fullName evidence="4">DgyrCDS3391</fullName>
    </submittedName>
</protein>
<reference evidence="4 5" key="1">
    <citation type="submission" date="2020-08" db="EMBL/GenBank/DDBJ databases">
        <authorList>
            <person name="Hejnol A."/>
        </authorList>
    </citation>
    <scope>NUCLEOTIDE SEQUENCE [LARGE SCALE GENOMIC DNA]</scope>
</reference>
<dbReference type="PANTHER" id="PTHR46785:SF1">
    <property type="entry name" value="VON WILLEBRAND FACTOR A DOMAIN-CONTAINING PROTEIN 3B"/>
    <property type="match status" value="1"/>
</dbReference>
<organism evidence="4 5">
    <name type="scientific">Dimorphilus gyrociliatus</name>
    <dbReference type="NCBI Taxonomy" id="2664684"/>
    <lineage>
        <taxon>Eukaryota</taxon>
        <taxon>Metazoa</taxon>
        <taxon>Spiralia</taxon>
        <taxon>Lophotrochozoa</taxon>
        <taxon>Annelida</taxon>
        <taxon>Polychaeta</taxon>
        <taxon>Polychaeta incertae sedis</taxon>
        <taxon>Dinophilidae</taxon>
        <taxon>Dimorphilus</taxon>
    </lineage>
</organism>
<comment type="caution">
    <text evidence="4">The sequence shown here is derived from an EMBL/GenBank/DDBJ whole genome shotgun (WGS) entry which is preliminary data.</text>
</comment>
<dbReference type="Gene3D" id="3.40.50.410">
    <property type="entry name" value="von Willebrand factor, type A domain"/>
    <property type="match status" value="1"/>
</dbReference>
<evidence type="ECO:0000256" key="1">
    <source>
        <dbReference type="SAM" id="Coils"/>
    </source>
</evidence>
<dbReference type="SMART" id="SM00333">
    <property type="entry name" value="TUDOR"/>
    <property type="match status" value="4"/>
</dbReference>
<name>A0A7I8VE61_9ANNE</name>
<keyword evidence="5" id="KW-1185">Reference proteome</keyword>
<keyword evidence="1" id="KW-0175">Coiled coil</keyword>
<feature type="domain" description="VWFA" evidence="3">
    <location>
        <begin position="542"/>
        <end position="718"/>
    </location>
</feature>
<evidence type="ECO:0000313" key="4">
    <source>
        <dbReference type="EMBL" id="CAD5114250.1"/>
    </source>
</evidence>
<proteinExistence type="predicted"/>
<evidence type="ECO:0000313" key="5">
    <source>
        <dbReference type="Proteomes" id="UP000549394"/>
    </source>
</evidence>
<dbReference type="SUPFAM" id="SSF53300">
    <property type="entry name" value="vWA-like"/>
    <property type="match status" value="1"/>
</dbReference>
<dbReference type="InterPro" id="IPR002035">
    <property type="entry name" value="VWF_A"/>
</dbReference>
<feature type="coiled-coil region" evidence="1">
    <location>
        <begin position="359"/>
        <end position="386"/>
    </location>
</feature>
<dbReference type="EMBL" id="CAJFCJ010000005">
    <property type="protein sequence ID" value="CAD5114250.1"/>
    <property type="molecule type" value="Genomic_DNA"/>
</dbReference>
<accession>A0A7I8VE61</accession>
<evidence type="ECO:0000259" key="3">
    <source>
        <dbReference type="PROSITE" id="PS50234"/>
    </source>
</evidence>
<dbReference type="CDD" id="cd04508">
    <property type="entry name" value="Tudor_SF"/>
    <property type="match status" value="1"/>
</dbReference>
<dbReference type="Proteomes" id="UP000549394">
    <property type="component" value="Unassembled WGS sequence"/>
</dbReference>
<dbReference type="Pfam" id="PF15057">
    <property type="entry name" value="DUF4537"/>
    <property type="match status" value="2"/>
</dbReference>
<feature type="compositionally biased region" description="Polar residues" evidence="2">
    <location>
        <begin position="409"/>
        <end position="420"/>
    </location>
</feature>
<feature type="coiled-coil region" evidence="1">
    <location>
        <begin position="931"/>
        <end position="958"/>
    </location>
</feature>
<dbReference type="Pfam" id="PF13768">
    <property type="entry name" value="VWA_3"/>
    <property type="match status" value="2"/>
</dbReference>
<sequence length="1503" mass="173633">MSMDNVLSINIFDKNAYSEKPSFDFTPVGSANFTTDDHESFDPEISIDRVPPKEWEVDVKGLVSTRKWLSNYGLKRNRLDMHHLLPLIGFRHSDDFDASMRKPICSRYGTNLFQRFFRNDGRTFNISCGKEKLNAIETRLCQAINLYKRRLEWLTCESRRVFGVILEKSICIVLDIKNATPQQFDQYRSAIERVIREQIVHATKFNIIRVAEDIDVFSKECLPVTSECVQRAIKWIWSLDRSSPISATATAEAVQRAVSDQNAEAVYLFTEGSSVESSMHLLKEKLTGVRIPVHVVSYNCTDRIIIKYLRELVRFTGGRFHAYGVVMEMDAYDEKAGDSQGMQSNVMLRKKTYGGVPPEAGVREDVMELFEELEEARNNLAQIQGLIEDFPLTQRSSNRDNKNRNKTNFQSTSMGNSKNEQYMSSREWLEVYGLKARKLSFFDVLSGVAFKHRDGVVDVKEAPKTEFQTDAISRQKLINAKYCNKFPHVRWKDGQIVHVQVTPEVHRNYESGMKTALESIQQRIDWLQQGSRELFGTVIEDQIYFLIDTSASMAPHIQFVKDKLFVLMQEQLRHKQKFNLVGFDSKCSPWKDRMVDVNEKNLQNAWEWIKGLECRGSTNTLAAIKTAVNDPSSQAVYLLSDGRPDQPTKSILAQIQLCSKVPVHSISFNCADKEANQFLYDLARATGGRFHYYSENGIDIDGPQPWESEDIRLLRQELEAGYRNLEQIALLRDECSQLSWTGKEHHHIVKDIRPQSAPMHYPAPPTCNSPGRPKSALGQRMSASPRFRKGFADESCIGATFIDLVGEKRESTNFAGVHTKSSILRTINGFRGLDISHSSRRISVEKRRKFTDSRRTNKRKCIALSSRKWLSIHGLNAKKLNLKRVLGPTMVPYKAKYIPILGRSVHSKVFDDIMPYEYVKKSNKKLANPGAIDLEKYENDLKNLLEKLEKRLNYILSKFSPPEIKERISNGNIKYSESRDLIFENLETQESAESKLEDILLLEKEIKRVKLYLKQICDVKSLSENAEINSIPFEASERDKINDDLEKSEKKIRFKKSVKADARPRSAYNKRVLALSQTDWLFYPGKLIETLNSHFCMVKFDDFKEKEKVPKRFIIEVGGAVSNPQLMEGDCVLTRVLNSDSAQICYVPGVVTHKGARTPNMFTIRLFNGEVIHIRRSYAIKISDIRYNFLETLLYSIELKKKPAQNEVFSSEEEEGSITCQEEDKVNITLGKDIANKKNWRSELRLKFHRQAKKQKNLEKELRMIMTTQNEQNAMVESHEHLLNIIGNTMTATQKHQIKPGEEPFPLQKNQTVVARWPDDGWYYIGFVQGKLNDNEYYVRDFTNDIEKITRSDIISEEQDEDVQLQVKDSVIASHPEHESSFAPGAVIDIPSEDKIAVRFYDGEEAIMERYQVYRQEENSLEDKHYISFTRYRSKSLRKGDYILAPYDDQEYIYKPARIIAVQNNQLQVEFYNTKRRNDIDVNACFWITRTFYNDHLNFYEKL</sequence>